<evidence type="ECO:0000313" key="2">
    <source>
        <dbReference type="EMBL" id="MCI30233.1"/>
    </source>
</evidence>
<proteinExistence type="predicted"/>
<reference evidence="2 3" key="1">
    <citation type="journal article" date="2018" name="Front. Plant Sci.">
        <title>Red Clover (Trifolium pratense) and Zigzag Clover (T. medium) - A Picture of Genomic Similarities and Differences.</title>
        <authorList>
            <person name="Dluhosova J."/>
            <person name="Istvanek J."/>
            <person name="Nedelnik J."/>
            <person name="Repkova J."/>
        </authorList>
    </citation>
    <scope>NUCLEOTIDE SEQUENCE [LARGE SCALE GENOMIC DNA]</scope>
    <source>
        <strain evidence="3">cv. 10/8</strain>
        <tissue evidence="2">Leaf</tissue>
    </source>
</reference>
<comment type="caution">
    <text evidence="2">The sequence shown here is derived from an EMBL/GenBank/DDBJ whole genome shotgun (WGS) entry which is preliminary data.</text>
</comment>
<protein>
    <submittedName>
        <fullName evidence="2">Phosphoinositide phosphatase SAC4</fullName>
    </submittedName>
</protein>
<evidence type="ECO:0000256" key="1">
    <source>
        <dbReference type="SAM" id="MobiDB-lite"/>
    </source>
</evidence>
<accession>A0A392R0X0</accession>
<dbReference type="Proteomes" id="UP000265520">
    <property type="component" value="Unassembled WGS sequence"/>
</dbReference>
<evidence type="ECO:0000313" key="3">
    <source>
        <dbReference type="Proteomes" id="UP000265520"/>
    </source>
</evidence>
<feature type="non-terminal residue" evidence="2">
    <location>
        <position position="1"/>
    </location>
</feature>
<feature type="region of interest" description="Disordered" evidence="1">
    <location>
        <begin position="1"/>
        <end position="34"/>
    </location>
</feature>
<name>A0A392R0X0_9FABA</name>
<dbReference type="EMBL" id="LXQA010178056">
    <property type="protein sequence ID" value="MCI30233.1"/>
    <property type="molecule type" value="Genomic_DNA"/>
</dbReference>
<dbReference type="AlphaFoldDB" id="A0A392R0X0"/>
<keyword evidence="3" id="KW-1185">Reference proteome</keyword>
<sequence>PQQGKPALWELDSDQHHNLGSHGPNLADGIDGYN</sequence>
<organism evidence="2 3">
    <name type="scientific">Trifolium medium</name>
    <dbReference type="NCBI Taxonomy" id="97028"/>
    <lineage>
        <taxon>Eukaryota</taxon>
        <taxon>Viridiplantae</taxon>
        <taxon>Streptophyta</taxon>
        <taxon>Embryophyta</taxon>
        <taxon>Tracheophyta</taxon>
        <taxon>Spermatophyta</taxon>
        <taxon>Magnoliopsida</taxon>
        <taxon>eudicotyledons</taxon>
        <taxon>Gunneridae</taxon>
        <taxon>Pentapetalae</taxon>
        <taxon>rosids</taxon>
        <taxon>fabids</taxon>
        <taxon>Fabales</taxon>
        <taxon>Fabaceae</taxon>
        <taxon>Papilionoideae</taxon>
        <taxon>50 kb inversion clade</taxon>
        <taxon>NPAAA clade</taxon>
        <taxon>Hologalegina</taxon>
        <taxon>IRL clade</taxon>
        <taxon>Trifolieae</taxon>
        <taxon>Trifolium</taxon>
    </lineage>
</organism>